<dbReference type="Pfam" id="PF00534">
    <property type="entry name" value="Glycos_transf_1"/>
    <property type="match status" value="1"/>
</dbReference>
<dbReference type="SUPFAM" id="SSF53756">
    <property type="entry name" value="UDP-Glycosyltransferase/glycogen phosphorylase"/>
    <property type="match status" value="1"/>
</dbReference>
<keyword evidence="5" id="KW-1185">Reference proteome</keyword>
<evidence type="ECO:0000313" key="5">
    <source>
        <dbReference type="Proteomes" id="UP000647339"/>
    </source>
</evidence>
<dbReference type="EMBL" id="BMIU01000009">
    <property type="protein sequence ID" value="GGF32888.1"/>
    <property type="molecule type" value="Genomic_DNA"/>
</dbReference>
<name>A0ABQ1V0E6_9BACT</name>
<proteinExistence type="predicted"/>
<comment type="caution">
    <text evidence="4">The sequence shown here is derived from an EMBL/GenBank/DDBJ whole genome shotgun (WGS) entry which is preliminary data.</text>
</comment>
<feature type="domain" description="Glycosyl transferase family 1" evidence="2">
    <location>
        <begin position="207"/>
        <end position="372"/>
    </location>
</feature>
<evidence type="ECO:0000259" key="2">
    <source>
        <dbReference type="Pfam" id="PF00534"/>
    </source>
</evidence>
<evidence type="ECO:0000256" key="1">
    <source>
        <dbReference type="ARBA" id="ARBA00022679"/>
    </source>
</evidence>
<dbReference type="PANTHER" id="PTHR46401">
    <property type="entry name" value="GLYCOSYLTRANSFERASE WBBK-RELATED"/>
    <property type="match status" value="1"/>
</dbReference>
<feature type="domain" description="Glycosyltransferase subfamily 4-like N-terminal" evidence="3">
    <location>
        <begin position="16"/>
        <end position="186"/>
    </location>
</feature>
<gene>
    <name evidence="4" type="ORF">GCM10011339_21310</name>
</gene>
<dbReference type="Gene3D" id="3.40.50.2000">
    <property type="entry name" value="Glycogen Phosphorylase B"/>
    <property type="match status" value="2"/>
</dbReference>
<reference evidence="5" key="1">
    <citation type="journal article" date="2019" name="Int. J. Syst. Evol. Microbiol.">
        <title>The Global Catalogue of Microorganisms (GCM) 10K type strain sequencing project: providing services to taxonomists for standard genome sequencing and annotation.</title>
        <authorList>
            <consortium name="The Broad Institute Genomics Platform"/>
            <consortium name="The Broad Institute Genome Sequencing Center for Infectious Disease"/>
            <person name="Wu L."/>
            <person name="Ma J."/>
        </authorList>
    </citation>
    <scope>NUCLEOTIDE SEQUENCE [LARGE SCALE GENOMIC DNA]</scope>
    <source>
        <strain evidence="5">CGMCC 1.15407</strain>
    </source>
</reference>
<organism evidence="4 5">
    <name type="scientific">Echinicola rosea</name>
    <dbReference type="NCBI Taxonomy" id="1807691"/>
    <lineage>
        <taxon>Bacteria</taxon>
        <taxon>Pseudomonadati</taxon>
        <taxon>Bacteroidota</taxon>
        <taxon>Cytophagia</taxon>
        <taxon>Cytophagales</taxon>
        <taxon>Cyclobacteriaceae</taxon>
        <taxon>Echinicola</taxon>
    </lineage>
</organism>
<dbReference type="RefSeq" id="WP_137401469.1">
    <property type="nucleotide sequence ID" value="NZ_BMIU01000009.1"/>
</dbReference>
<evidence type="ECO:0000259" key="3">
    <source>
        <dbReference type="Pfam" id="PF13579"/>
    </source>
</evidence>
<dbReference type="Proteomes" id="UP000647339">
    <property type="component" value="Unassembled WGS sequence"/>
</dbReference>
<dbReference type="InterPro" id="IPR001296">
    <property type="entry name" value="Glyco_trans_1"/>
</dbReference>
<accession>A0ABQ1V0E6</accession>
<dbReference type="CDD" id="cd03794">
    <property type="entry name" value="GT4_WbuB-like"/>
    <property type="match status" value="1"/>
</dbReference>
<keyword evidence="1" id="KW-0808">Transferase</keyword>
<dbReference type="Pfam" id="PF13579">
    <property type="entry name" value="Glyco_trans_4_4"/>
    <property type="match status" value="1"/>
</dbReference>
<dbReference type="InterPro" id="IPR028098">
    <property type="entry name" value="Glyco_trans_4-like_N"/>
</dbReference>
<sequence length="397" mass="45566">MRIIYIHQYFVTPEEGGAVRSYHLAKGLVEAGIDVEMITTYNDNHYQLKEIDGIKVHYLPVPYDNSFGFYRRVWAFYQFVRHAKRLLKRLQQADLLYITSTPLTTGLIGLWAKKKLGLSYIFEVRDLWPEAPIQVGAIKHKWLKKVLYKLEKHVYQQASQIIGLSEGICDYIHAVVPGKKIHLIPNFSNVEFFTPSIEKDLAFLRKMGWKLDHLTFAYTGAVGDVNAVDELVKLADLAQHKGKNWQFAIMGKGKQLDTVKAQSQHLGLKNMRFLPFGDKGQVRQLLGHADLSFISFDHLPILQTNSPNKFFDAIAMGNAILINHQGWVWNLVEEHGIGLFFDYKEPKDTLRELEKLEGNPELLADMKRRSRELAISRFSSSVAVQKLLITLGDDWSR</sequence>
<protein>
    <submittedName>
        <fullName evidence="4">Glycosyltransferase WbuB</fullName>
    </submittedName>
</protein>
<evidence type="ECO:0000313" key="4">
    <source>
        <dbReference type="EMBL" id="GGF32888.1"/>
    </source>
</evidence>
<dbReference type="PANTHER" id="PTHR46401:SF2">
    <property type="entry name" value="GLYCOSYLTRANSFERASE WBBK-RELATED"/>
    <property type="match status" value="1"/>
</dbReference>